<sequence length="492" mass="54286">MEKDDAHSTRITEGNPALDTLKCSWRTAKYSDEDGIGPMGSLFEAGDALVAVARLDELGTTILGSGIMVGPGLLLTATHVLDEFPKSGSGPAFLTFLPSGSRAWLPVSTITSSRTSAFDENRSTAYDITLVSCTLNSDAHDQHPLTLAPIHVALPLIGDRLWAFGYCHTHIEDAAAMISPTVSSGLVTAVFPHGRGERMPASCIEVEMETMGGMSGGPVVNAAGQVIGIVSSSLDGGPSYVTLVWDVLRMNIRSALPWLADHGEISLFGAHELGLVKLTGQVKRKRGTKDVVMTMSEQEMLLFIGASDPKLIEQSRAESENRLDREWVEKFEDEWGNDLEDAAERAAMKFLSERKVEFVAECLQTLDIPEHCLKEIREFNVDDNHGPDYPEIIKAERREDGTIGISFSFEMPHVMWELSISAEAYVVHAADYEEYFWNVELDGSFARMQAFQHCYFEMDLTFDSVNELFVNAKITRTGTMRETRNPRRPKAA</sequence>
<dbReference type="Proteomes" id="UP001500279">
    <property type="component" value="Unassembled WGS sequence"/>
</dbReference>
<reference evidence="2" key="1">
    <citation type="journal article" date="2019" name="Int. J. Syst. Evol. Microbiol.">
        <title>The Global Catalogue of Microorganisms (GCM) 10K type strain sequencing project: providing services to taxonomists for standard genome sequencing and annotation.</title>
        <authorList>
            <consortium name="The Broad Institute Genomics Platform"/>
            <consortium name="The Broad Institute Genome Sequencing Center for Infectious Disease"/>
            <person name="Wu L."/>
            <person name="Ma J."/>
        </authorList>
    </citation>
    <scope>NUCLEOTIDE SEQUENCE [LARGE SCALE GENOMIC DNA]</scope>
    <source>
        <strain evidence="2">JCM 15503</strain>
    </source>
</reference>
<dbReference type="Gene3D" id="2.40.10.120">
    <property type="match status" value="1"/>
</dbReference>
<accession>A0ABP3VD98</accession>
<protein>
    <recommendedName>
        <fullName evidence="3">Trypsin-like peptidase domain-containing protein</fullName>
    </recommendedName>
</protein>
<comment type="caution">
    <text evidence="1">The sequence shown here is derived from an EMBL/GenBank/DDBJ whole genome shotgun (WGS) entry which is preliminary data.</text>
</comment>
<proteinExistence type="predicted"/>
<name>A0ABP3VD98_9BURK</name>
<organism evidence="1 2">
    <name type="scientific">Ideonella azotifigens</name>
    <dbReference type="NCBI Taxonomy" id="513160"/>
    <lineage>
        <taxon>Bacteria</taxon>
        <taxon>Pseudomonadati</taxon>
        <taxon>Pseudomonadota</taxon>
        <taxon>Betaproteobacteria</taxon>
        <taxon>Burkholderiales</taxon>
        <taxon>Sphaerotilaceae</taxon>
        <taxon>Ideonella</taxon>
    </lineage>
</organism>
<dbReference type="RefSeq" id="WP_141287290.1">
    <property type="nucleotide sequence ID" value="NZ_BAAAEW010000019.1"/>
</dbReference>
<gene>
    <name evidence="1" type="ORF">GCM10009107_30250</name>
</gene>
<dbReference type="SUPFAM" id="SSF50494">
    <property type="entry name" value="Trypsin-like serine proteases"/>
    <property type="match status" value="1"/>
</dbReference>
<evidence type="ECO:0000313" key="1">
    <source>
        <dbReference type="EMBL" id="GAA0754106.1"/>
    </source>
</evidence>
<dbReference type="InterPro" id="IPR009003">
    <property type="entry name" value="Peptidase_S1_PA"/>
</dbReference>
<dbReference type="Pfam" id="PF13365">
    <property type="entry name" value="Trypsin_2"/>
    <property type="match status" value="1"/>
</dbReference>
<evidence type="ECO:0000313" key="2">
    <source>
        <dbReference type="Proteomes" id="UP001500279"/>
    </source>
</evidence>
<dbReference type="EMBL" id="BAAAEW010000019">
    <property type="protein sequence ID" value="GAA0754106.1"/>
    <property type="molecule type" value="Genomic_DNA"/>
</dbReference>
<evidence type="ECO:0008006" key="3">
    <source>
        <dbReference type="Google" id="ProtNLM"/>
    </source>
</evidence>
<keyword evidence="2" id="KW-1185">Reference proteome</keyword>